<evidence type="ECO:0000313" key="10">
    <source>
        <dbReference type="EMBL" id="APE32916.1"/>
    </source>
</evidence>
<comment type="pathway">
    <text evidence="2">Cofactor biosynthesis; tetrahydrofolate biosynthesis; 2-amino-4-hydroxy-6-hydroxymethyl-7,8-dihydropteridine diphosphate from 7,8-dihydroneopterin triphosphate: step 4/4.</text>
</comment>
<dbReference type="Proteomes" id="UP000183810">
    <property type="component" value="Chromosome"/>
</dbReference>
<dbReference type="EC" id="2.7.6.3" evidence="3"/>
<dbReference type="Pfam" id="PF01288">
    <property type="entry name" value="HPPK"/>
    <property type="match status" value="1"/>
</dbReference>
<dbReference type="UniPathway" id="UPA00077">
    <property type="reaction ID" value="UER00155"/>
</dbReference>
<dbReference type="SUPFAM" id="SSF55083">
    <property type="entry name" value="6-hydroxymethyl-7,8-dihydropterin pyrophosphokinase, HPPK"/>
    <property type="match status" value="1"/>
</dbReference>
<organism evidence="10 11">
    <name type="scientific">Nocardia mangyaensis</name>
    <dbReference type="NCBI Taxonomy" id="2213200"/>
    <lineage>
        <taxon>Bacteria</taxon>
        <taxon>Bacillati</taxon>
        <taxon>Actinomycetota</taxon>
        <taxon>Actinomycetes</taxon>
        <taxon>Mycobacteriales</taxon>
        <taxon>Nocardiaceae</taxon>
        <taxon>Nocardia</taxon>
    </lineage>
</organism>
<gene>
    <name evidence="10" type="ORF">BOX37_01845</name>
</gene>
<dbReference type="NCBIfam" id="TIGR01498">
    <property type="entry name" value="folK"/>
    <property type="match status" value="1"/>
</dbReference>
<evidence type="ECO:0000313" key="11">
    <source>
        <dbReference type="Proteomes" id="UP000183810"/>
    </source>
</evidence>
<protein>
    <recommendedName>
        <fullName evidence="3">2-amino-4-hydroxy-6-hydroxymethyldihydropteridine diphosphokinase</fullName>
        <ecNumber evidence="3">2.7.6.3</ecNumber>
    </recommendedName>
</protein>
<keyword evidence="11" id="KW-1185">Reference proteome</keyword>
<dbReference type="GO" id="GO:0046656">
    <property type="term" value="P:folic acid biosynthetic process"/>
    <property type="evidence" value="ECO:0007669"/>
    <property type="project" value="UniProtKB-KW"/>
</dbReference>
<dbReference type="CDD" id="cd00483">
    <property type="entry name" value="HPPK"/>
    <property type="match status" value="1"/>
</dbReference>
<name>A0A1J0VLK8_9NOCA</name>
<dbReference type="InterPro" id="IPR000550">
    <property type="entry name" value="Hppk"/>
</dbReference>
<dbReference type="OrthoDB" id="9808041at2"/>
<reference evidence="10" key="1">
    <citation type="submission" date="2016-11" db="EMBL/GenBank/DDBJ databases">
        <authorList>
            <person name="Jaros S."/>
            <person name="Januszkiewicz K."/>
            <person name="Wedrychowicz H."/>
        </authorList>
    </citation>
    <scope>NUCLEOTIDE SEQUENCE [LARGE SCALE GENOMIC DNA]</scope>
    <source>
        <strain evidence="10">Y48</strain>
    </source>
</reference>
<evidence type="ECO:0000256" key="8">
    <source>
        <dbReference type="ARBA" id="ARBA00022909"/>
    </source>
</evidence>
<dbReference type="AlphaFoldDB" id="A0A1J0VLK8"/>
<accession>A0A1J0VLK8</accession>
<dbReference type="Gene3D" id="3.30.70.560">
    <property type="entry name" value="7,8-Dihydro-6-hydroxymethylpterin-pyrophosphokinase HPPK"/>
    <property type="match status" value="1"/>
</dbReference>
<dbReference type="KEGG" id="nsl:BOX37_01845"/>
<evidence type="ECO:0000256" key="2">
    <source>
        <dbReference type="ARBA" id="ARBA00005051"/>
    </source>
</evidence>
<keyword evidence="6 10" id="KW-0418">Kinase</keyword>
<dbReference type="GO" id="GO:0003848">
    <property type="term" value="F:2-amino-4-hydroxy-6-hydroxymethyldihydropteridine diphosphokinase activity"/>
    <property type="evidence" value="ECO:0007669"/>
    <property type="project" value="UniProtKB-EC"/>
</dbReference>
<sequence>MSRAVLSIGANLGDRLANLRSVLDGLGKRALAVSPVYTTAPWGGVDQDDYLNAVVVAEDPSFDDYAWLRFGQELEQAANRVRAVRWGARTLDVDVVQCTDDTGAPIARDTDPTLILPHPQAYRRAFVLVPWLAVEPAARLLVDGVEVPVADLVAGLDPGERAGVVRTDLALRDESAHPC</sequence>
<evidence type="ECO:0000256" key="1">
    <source>
        <dbReference type="ARBA" id="ARBA00000198"/>
    </source>
</evidence>
<keyword evidence="4" id="KW-0808">Transferase</keyword>
<dbReference type="PROSITE" id="PS00794">
    <property type="entry name" value="HPPK"/>
    <property type="match status" value="1"/>
</dbReference>
<feature type="domain" description="7,8-dihydro-6-hydroxymethylpterin-pyrophosphokinase" evidence="9">
    <location>
        <begin position="85"/>
        <end position="96"/>
    </location>
</feature>
<dbReference type="RefSeq" id="WP_071925933.1">
    <property type="nucleotide sequence ID" value="NZ_CP018082.1"/>
</dbReference>
<evidence type="ECO:0000259" key="9">
    <source>
        <dbReference type="PROSITE" id="PS00794"/>
    </source>
</evidence>
<keyword evidence="8" id="KW-0289">Folate biosynthesis</keyword>
<dbReference type="PANTHER" id="PTHR43071:SF1">
    <property type="entry name" value="2-AMINO-4-HYDROXY-6-HYDROXYMETHYLDIHYDROPTERIDINE PYROPHOSPHOKINASE"/>
    <property type="match status" value="1"/>
</dbReference>
<dbReference type="GO" id="GO:0016301">
    <property type="term" value="F:kinase activity"/>
    <property type="evidence" value="ECO:0007669"/>
    <property type="project" value="UniProtKB-KW"/>
</dbReference>
<evidence type="ECO:0000256" key="3">
    <source>
        <dbReference type="ARBA" id="ARBA00013253"/>
    </source>
</evidence>
<dbReference type="PANTHER" id="PTHR43071">
    <property type="entry name" value="2-AMINO-4-HYDROXY-6-HYDROXYMETHYLDIHYDROPTERIDINE PYROPHOSPHOKINASE"/>
    <property type="match status" value="1"/>
</dbReference>
<dbReference type="GO" id="GO:0005524">
    <property type="term" value="F:ATP binding"/>
    <property type="evidence" value="ECO:0007669"/>
    <property type="project" value="UniProtKB-KW"/>
</dbReference>
<dbReference type="InterPro" id="IPR035907">
    <property type="entry name" value="Hppk_sf"/>
</dbReference>
<keyword evidence="7" id="KW-0067">ATP-binding</keyword>
<comment type="catalytic activity">
    <reaction evidence="1">
        <text>6-hydroxymethyl-7,8-dihydropterin + ATP = (7,8-dihydropterin-6-yl)methyl diphosphate + AMP + H(+)</text>
        <dbReference type="Rhea" id="RHEA:11412"/>
        <dbReference type="ChEBI" id="CHEBI:15378"/>
        <dbReference type="ChEBI" id="CHEBI:30616"/>
        <dbReference type="ChEBI" id="CHEBI:44841"/>
        <dbReference type="ChEBI" id="CHEBI:72950"/>
        <dbReference type="ChEBI" id="CHEBI:456215"/>
        <dbReference type="EC" id="2.7.6.3"/>
    </reaction>
</comment>
<keyword evidence="5" id="KW-0547">Nucleotide-binding</keyword>
<dbReference type="EMBL" id="CP018082">
    <property type="protein sequence ID" value="APE32916.1"/>
    <property type="molecule type" value="Genomic_DNA"/>
</dbReference>
<evidence type="ECO:0000256" key="7">
    <source>
        <dbReference type="ARBA" id="ARBA00022840"/>
    </source>
</evidence>
<dbReference type="GO" id="GO:0046654">
    <property type="term" value="P:tetrahydrofolate biosynthetic process"/>
    <property type="evidence" value="ECO:0007669"/>
    <property type="project" value="UniProtKB-UniPathway"/>
</dbReference>
<evidence type="ECO:0000256" key="4">
    <source>
        <dbReference type="ARBA" id="ARBA00022679"/>
    </source>
</evidence>
<evidence type="ECO:0000256" key="5">
    <source>
        <dbReference type="ARBA" id="ARBA00022741"/>
    </source>
</evidence>
<proteinExistence type="predicted"/>
<evidence type="ECO:0000256" key="6">
    <source>
        <dbReference type="ARBA" id="ARBA00022777"/>
    </source>
</evidence>